<feature type="transmembrane region" description="Helical" evidence="5">
    <location>
        <begin position="165"/>
        <end position="187"/>
    </location>
</feature>
<dbReference type="PANTHER" id="PTHR10283">
    <property type="entry name" value="SOLUTE CARRIER FAMILY 13 MEMBER"/>
    <property type="match status" value="1"/>
</dbReference>
<accession>A0A2W5L4X5</accession>
<evidence type="ECO:0000313" key="7">
    <source>
        <dbReference type="Proteomes" id="UP000248597"/>
    </source>
</evidence>
<evidence type="ECO:0000256" key="1">
    <source>
        <dbReference type="ARBA" id="ARBA00004141"/>
    </source>
</evidence>
<feature type="transmembrane region" description="Helical" evidence="5">
    <location>
        <begin position="207"/>
        <end position="232"/>
    </location>
</feature>
<feature type="transmembrane region" description="Helical" evidence="5">
    <location>
        <begin position="287"/>
        <end position="306"/>
    </location>
</feature>
<sequence length="468" mass="48279">MTRTRLLGLIGGLALFLLMLLLPPPEGMSLPAWRIAALTLLMAAWWMTEALPLTVTALLPFLVVPFAGVMSAKDIANQYYDPILFLILGGAFLALAIERVGLHRRLALALLKLAPPTPRGLLFAFMTATALLSMLISNTSTTLIMVPIALAVLRAGGVEAAETRGFAGAVMMGIAFSASIGGLGTLVGSPTNAIAAGLIERALNVHIGFALWAAYGIPVVIIAVPAAMWILARVQRLGDHPFDGPAASQALGHQAIWSTAERRVVPIVTLVVGLWMLQPLIEPLVPAGALTDGTIAVAGSLLLFVLPDGSGRPLLIWKEADRAPWGVIMLFGGGLALAAAITESGLAAWLGGVLAPLGSMPTILLAAIIVALTILVTEFASNVATASGIMPVLAALIAATGADPILLALPVAMAASWGFMLPSGTGPNAIAWATEHIALPRQLAAGLALDIIGVPLLIGVIWGVALIL</sequence>
<reference evidence="6 7" key="1">
    <citation type="submission" date="2017-08" db="EMBL/GenBank/DDBJ databases">
        <title>Infants hospitalized years apart are colonized by the same room-sourced microbial strains.</title>
        <authorList>
            <person name="Brooks B."/>
            <person name="Olm M.R."/>
            <person name="Firek B.A."/>
            <person name="Baker R."/>
            <person name="Thomas B.C."/>
            <person name="Morowitz M.J."/>
            <person name="Banfield J.F."/>
        </authorList>
    </citation>
    <scope>NUCLEOTIDE SEQUENCE [LARGE SCALE GENOMIC DNA]</scope>
    <source>
        <strain evidence="6">S2_005_003_R2_47</strain>
    </source>
</reference>
<dbReference type="InterPro" id="IPR001898">
    <property type="entry name" value="SLC13A/DASS"/>
</dbReference>
<feature type="transmembrane region" description="Helical" evidence="5">
    <location>
        <begin position="443"/>
        <end position="467"/>
    </location>
</feature>
<dbReference type="PANTHER" id="PTHR10283:SF82">
    <property type="entry name" value="SOLUTE CARRIER FAMILY 13 MEMBER 2"/>
    <property type="match status" value="1"/>
</dbReference>
<comment type="caution">
    <text evidence="6">The sequence shown here is derived from an EMBL/GenBank/DDBJ whole genome shotgun (WGS) entry which is preliminary data.</text>
</comment>
<feature type="transmembrane region" description="Helical" evidence="5">
    <location>
        <begin position="327"/>
        <end position="350"/>
    </location>
</feature>
<evidence type="ECO:0000313" key="6">
    <source>
        <dbReference type="EMBL" id="PZQ24431.1"/>
    </source>
</evidence>
<feature type="transmembrane region" description="Helical" evidence="5">
    <location>
        <begin position="83"/>
        <end position="102"/>
    </location>
</feature>
<dbReference type="Pfam" id="PF00939">
    <property type="entry name" value="Na_sulph_symp"/>
    <property type="match status" value="1"/>
</dbReference>
<feature type="transmembrane region" description="Helical" evidence="5">
    <location>
        <begin position="392"/>
        <end position="419"/>
    </location>
</feature>
<dbReference type="Proteomes" id="UP000248597">
    <property type="component" value="Unassembled WGS sequence"/>
</dbReference>
<evidence type="ECO:0000256" key="2">
    <source>
        <dbReference type="ARBA" id="ARBA00022692"/>
    </source>
</evidence>
<dbReference type="GO" id="GO:0005886">
    <property type="term" value="C:plasma membrane"/>
    <property type="evidence" value="ECO:0007669"/>
    <property type="project" value="TreeGrafter"/>
</dbReference>
<name>A0A2W5L4X5_SPHMC</name>
<dbReference type="GO" id="GO:0008514">
    <property type="term" value="F:organic anion transmembrane transporter activity"/>
    <property type="evidence" value="ECO:0007669"/>
    <property type="project" value="UniProtKB-ARBA"/>
</dbReference>
<protein>
    <submittedName>
        <fullName evidence="6">C4-dicarboxylate ABC transporter</fullName>
    </submittedName>
</protein>
<dbReference type="EMBL" id="QFPJ01000002">
    <property type="protein sequence ID" value="PZQ24431.1"/>
    <property type="molecule type" value="Genomic_DNA"/>
</dbReference>
<feature type="transmembrane region" description="Helical" evidence="5">
    <location>
        <begin position="122"/>
        <end position="153"/>
    </location>
</feature>
<proteinExistence type="predicted"/>
<comment type="subcellular location">
    <subcellularLocation>
        <location evidence="1">Membrane</location>
        <topology evidence="1">Multi-pass membrane protein</topology>
    </subcellularLocation>
</comment>
<keyword evidence="3 5" id="KW-1133">Transmembrane helix</keyword>
<keyword evidence="4 5" id="KW-0472">Membrane</keyword>
<dbReference type="AlphaFoldDB" id="A0A2W5L4X5"/>
<organism evidence="6 7">
    <name type="scientific">Sphingopyxis macrogoltabida</name>
    <name type="common">Sphingomonas macrogoltabidus</name>
    <dbReference type="NCBI Taxonomy" id="33050"/>
    <lineage>
        <taxon>Bacteria</taxon>
        <taxon>Pseudomonadati</taxon>
        <taxon>Pseudomonadota</taxon>
        <taxon>Alphaproteobacteria</taxon>
        <taxon>Sphingomonadales</taxon>
        <taxon>Sphingomonadaceae</taxon>
        <taxon>Sphingopyxis</taxon>
    </lineage>
</organism>
<feature type="transmembrane region" description="Helical" evidence="5">
    <location>
        <begin position="53"/>
        <end position="71"/>
    </location>
</feature>
<gene>
    <name evidence="6" type="ORF">DI569_00925</name>
</gene>
<evidence type="ECO:0000256" key="3">
    <source>
        <dbReference type="ARBA" id="ARBA00022989"/>
    </source>
</evidence>
<feature type="transmembrane region" description="Helical" evidence="5">
    <location>
        <begin position="264"/>
        <end position="281"/>
    </location>
</feature>
<keyword evidence="2 5" id="KW-0812">Transmembrane</keyword>
<evidence type="ECO:0000256" key="4">
    <source>
        <dbReference type="ARBA" id="ARBA00023136"/>
    </source>
</evidence>
<feature type="transmembrane region" description="Helical" evidence="5">
    <location>
        <begin position="362"/>
        <end position="380"/>
    </location>
</feature>
<dbReference type="GO" id="GO:1905039">
    <property type="term" value="P:carboxylic acid transmembrane transport"/>
    <property type="evidence" value="ECO:0007669"/>
    <property type="project" value="UniProtKB-ARBA"/>
</dbReference>
<dbReference type="NCBIfam" id="TIGR00785">
    <property type="entry name" value="dass"/>
    <property type="match status" value="1"/>
</dbReference>
<evidence type="ECO:0000256" key="5">
    <source>
        <dbReference type="SAM" id="Phobius"/>
    </source>
</evidence>